<name>X1HXC4_9ZZZZ</name>
<gene>
    <name evidence="1" type="ORF">S03H2_29383</name>
</gene>
<evidence type="ECO:0008006" key="2">
    <source>
        <dbReference type="Google" id="ProtNLM"/>
    </source>
</evidence>
<reference evidence="1" key="1">
    <citation type="journal article" date="2014" name="Front. Microbiol.">
        <title>High frequency of phylogenetically diverse reductive dehalogenase-homologous genes in deep subseafloor sedimentary metagenomes.</title>
        <authorList>
            <person name="Kawai M."/>
            <person name="Futagami T."/>
            <person name="Toyoda A."/>
            <person name="Takaki Y."/>
            <person name="Nishi S."/>
            <person name="Hori S."/>
            <person name="Arai W."/>
            <person name="Tsubouchi T."/>
            <person name="Morono Y."/>
            <person name="Uchiyama I."/>
            <person name="Ito T."/>
            <person name="Fujiyama A."/>
            <person name="Inagaki F."/>
            <person name="Takami H."/>
        </authorList>
    </citation>
    <scope>NUCLEOTIDE SEQUENCE</scope>
    <source>
        <strain evidence="1">Expedition CK06-06</strain>
    </source>
</reference>
<dbReference type="PANTHER" id="PTHR35866">
    <property type="entry name" value="PUTATIVE-RELATED"/>
    <property type="match status" value="1"/>
</dbReference>
<dbReference type="Pfam" id="PF03692">
    <property type="entry name" value="CxxCxxCC"/>
    <property type="match status" value="1"/>
</dbReference>
<comment type="caution">
    <text evidence="1">The sequence shown here is derived from an EMBL/GenBank/DDBJ whole genome shotgun (WGS) entry which is preliminary data.</text>
</comment>
<accession>X1HXC4</accession>
<feature type="non-terminal residue" evidence="1">
    <location>
        <position position="1"/>
    </location>
</feature>
<dbReference type="PANTHER" id="PTHR35866:SF1">
    <property type="entry name" value="YKGJ FAMILY CYSTEINE CLUSTER PROTEIN"/>
    <property type="match status" value="1"/>
</dbReference>
<sequence length="149" mass="17253">PLSSEEKKRMTISPIETERGFAFIGLLKNSLGVCYFYNSSDKKCLIYNLRPMFCKTFPFSFGLLKKVNNEVNAGIDIFYTEKGKKFCLGIEKDAPFIDKDHWINLGTRALQELKKNHNVIKEWNNSVRIGKIIPTVKKFLLIIFKLENL</sequence>
<dbReference type="EMBL" id="BARU01017733">
    <property type="protein sequence ID" value="GAH61725.1"/>
    <property type="molecule type" value="Genomic_DNA"/>
</dbReference>
<organism evidence="1">
    <name type="scientific">marine sediment metagenome</name>
    <dbReference type="NCBI Taxonomy" id="412755"/>
    <lineage>
        <taxon>unclassified sequences</taxon>
        <taxon>metagenomes</taxon>
        <taxon>ecological metagenomes</taxon>
    </lineage>
</organism>
<protein>
    <recommendedName>
        <fullName evidence="2">Zinc/iron-chelating domain-containing protein</fullName>
    </recommendedName>
</protein>
<evidence type="ECO:0000313" key="1">
    <source>
        <dbReference type="EMBL" id="GAH61725.1"/>
    </source>
</evidence>
<dbReference type="InterPro" id="IPR005358">
    <property type="entry name" value="Puta_zinc/iron-chelating_dom"/>
</dbReference>
<dbReference type="AlphaFoldDB" id="X1HXC4"/>
<proteinExistence type="predicted"/>